<dbReference type="Proteomes" id="UP000324222">
    <property type="component" value="Unassembled WGS sequence"/>
</dbReference>
<accession>A0A5B7I4R3</accession>
<gene>
    <name evidence="1" type="ORF">E2C01_074115</name>
</gene>
<protein>
    <submittedName>
        <fullName evidence="1">Uncharacterized protein</fullName>
    </submittedName>
</protein>
<sequence length="63" mass="7164">MSINQLPHPNVFRDTTEPFSLSLPNTQTLVRYLHHLSKINRLTSRKTYRGAAGGKQTLGRRTS</sequence>
<comment type="caution">
    <text evidence="1">The sequence shown here is derived from an EMBL/GenBank/DDBJ whole genome shotgun (WGS) entry which is preliminary data.</text>
</comment>
<reference evidence="1 2" key="1">
    <citation type="submission" date="2019-05" db="EMBL/GenBank/DDBJ databases">
        <title>Another draft genome of Portunus trituberculatus and its Hox gene families provides insights of decapod evolution.</title>
        <authorList>
            <person name="Jeong J.-H."/>
            <person name="Song I."/>
            <person name="Kim S."/>
            <person name="Choi T."/>
            <person name="Kim D."/>
            <person name="Ryu S."/>
            <person name="Kim W."/>
        </authorList>
    </citation>
    <scope>NUCLEOTIDE SEQUENCE [LARGE SCALE GENOMIC DNA]</scope>
    <source>
        <tissue evidence="1">Muscle</tissue>
    </source>
</reference>
<keyword evidence="2" id="KW-1185">Reference proteome</keyword>
<evidence type="ECO:0000313" key="2">
    <source>
        <dbReference type="Proteomes" id="UP000324222"/>
    </source>
</evidence>
<organism evidence="1 2">
    <name type="scientific">Portunus trituberculatus</name>
    <name type="common">Swimming crab</name>
    <name type="synonym">Neptunus trituberculatus</name>
    <dbReference type="NCBI Taxonomy" id="210409"/>
    <lineage>
        <taxon>Eukaryota</taxon>
        <taxon>Metazoa</taxon>
        <taxon>Ecdysozoa</taxon>
        <taxon>Arthropoda</taxon>
        <taxon>Crustacea</taxon>
        <taxon>Multicrustacea</taxon>
        <taxon>Malacostraca</taxon>
        <taxon>Eumalacostraca</taxon>
        <taxon>Eucarida</taxon>
        <taxon>Decapoda</taxon>
        <taxon>Pleocyemata</taxon>
        <taxon>Brachyura</taxon>
        <taxon>Eubrachyura</taxon>
        <taxon>Portunoidea</taxon>
        <taxon>Portunidae</taxon>
        <taxon>Portuninae</taxon>
        <taxon>Portunus</taxon>
    </lineage>
</organism>
<name>A0A5B7I4R3_PORTR</name>
<dbReference type="EMBL" id="VSRR010051511">
    <property type="protein sequence ID" value="MPC79580.1"/>
    <property type="molecule type" value="Genomic_DNA"/>
</dbReference>
<proteinExistence type="predicted"/>
<evidence type="ECO:0000313" key="1">
    <source>
        <dbReference type="EMBL" id="MPC79580.1"/>
    </source>
</evidence>
<dbReference type="AlphaFoldDB" id="A0A5B7I4R3"/>